<dbReference type="AlphaFoldDB" id="A0AAV9HYQ2"/>
<name>A0AAV9HYQ2_9PEZI</name>
<protein>
    <submittedName>
        <fullName evidence="2">Uncharacterized protein</fullName>
    </submittedName>
</protein>
<feature type="region of interest" description="Disordered" evidence="1">
    <location>
        <begin position="28"/>
        <end position="47"/>
    </location>
</feature>
<proteinExistence type="predicted"/>
<keyword evidence="3" id="KW-1185">Reference proteome</keyword>
<evidence type="ECO:0000313" key="3">
    <source>
        <dbReference type="Proteomes" id="UP001321749"/>
    </source>
</evidence>
<reference evidence="2" key="2">
    <citation type="submission" date="2023-06" db="EMBL/GenBank/DDBJ databases">
        <authorList>
            <consortium name="Lawrence Berkeley National Laboratory"/>
            <person name="Mondo S.J."/>
            <person name="Hensen N."/>
            <person name="Bonometti L."/>
            <person name="Westerberg I."/>
            <person name="Brannstrom I.O."/>
            <person name="Guillou S."/>
            <person name="Cros-Aarteil S."/>
            <person name="Calhoun S."/>
            <person name="Haridas S."/>
            <person name="Kuo A."/>
            <person name="Pangilinan J."/>
            <person name="Riley R."/>
            <person name="Labutti K."/>
            <person name="Andreopoulos B."/>
            <person name="Lipzen A."/>
            <person name="Chen C."/>
            <person name="Yanf M."/>
            <person name="Daum C."/>
            <person name="Ng V."/>
            <person name="Clum A."/>
            <person name="Steindorff A."/>
            <person name="Ohm R."/>
            <person name="Martin F."/>
            <person name="Silar P."/>
            <person name="Natvig D."/>
            <person name="Lalanne C."/>
            <person name="Gautier V."/>
            <person name="Ament-Velasquez S.L."/>
            <person name="Kruys A."/>
            <person name="Hutchinson M.I."/>
            <person name="Powell A.J."/>
            <person name="Barry K."/>
            <person name="Miller A.N."/>
            <person name="Grigoriev I.V."/>
            <person name="Debuchy R."/>
            <person name="Gladieux P."/>
            <person name="Thoren M.H."/>
            <person name="Johannesson H."/>
        </authorList>
    </citation>
    <scope>NUCLEOTIDE SEQUENCE</scope>
    <source>
        <strain evidence="2">PSN324</strain>
    </source>
</reference>
<accession>A0AAV9HYQ2</accession>
<dbReference type="EMBL" id="MU864944">
    <property type="protein sequence ID" value="KAK4464866.1"/>
    <property type="molecule type" value="Genomic_DNA"/>
</dbReference>
<reference evidence="2" key="1">
    <citation type="journal article" date="2023" name="Mol. Phylogenet. Evol.">
        <title>Genome-scale phylogeny and comparative genomics of the fungal order Sordariales.</title>
        <authorList>
            <person name="Hensen N."/>
            <person name="Bonometti L."/>
            <person name="Westerberg I."/>
            <person name="Brannstrom I.O."/>
            <person name="Guillou S."/>
            <person name="Cros-Aarteil S."/>
            <person name="Calhoun S."/>
            <person name="Haridas S."/>
            <person name="Kuo A."/>
            <person name="Mondo S."/>
            <person name="Pangilinan J."/>
            <person name="Riley R."/>
            <person name="LaButti K."/>
            <person name="Andreopoulos B."/>
            <person name="Lipzen A."/>
            <person name="Chen C."/>
            <person name="Yan M."/>
            <person name="Daum C."/>
            <person name="Ng V."/>
            <person name="Clum A."/>
            <person name="Steindorff A."/>
            <person name="Ohm R.A."/>
            <person name="Martin F."/>
            <person name="Silar P."/>
            <person name="Natvig D.O."/>
            <person name="Lalanne C."/>
            <person name="Gautier V."/>
            <person name="Ament-Velasquez S.L."/>
            <person name="Kruys A."/>
            <person name="Hutchinson M.I."/>
            <person name="Powell A.J."/>
            <person name="Barry K."/>
            <person name="Miller A.N."/>
            <person name="Grigoriev I.V."/>
            <person name="Debuchy R."/>
            <person name="Gladieux P."/>
            <person name="Hiltunen Thoren M."/>
            <person name="Johannesson H."/>
        </authorList>
    </citation>
    <scope>NUCLEOTIDE SEQUENCE</scope>
    <source>
        <strain evidence="2">PSN324</strain>
    </source>
</reference>
<sequence length="226" mass="24478">MNRFLRPSSITTTTTRATLSRDHCHHHRCRRQREEEKPITPQDLFARPGTCPLTRSQVRLQEREGNGTMTAWAAASTPSGPQNKKVPLTARPASSLVVDSEKTLLHGESTAGGHVTSGSDLLENVSRICSIIWEARDEHRKEEGSSLEGERMAVDRMREVIMLGERVVAAAAAAGVKGDNPGIYLEADGDSKVMREVLEAGRMFCEGLGDDEGAGKLEGMGAVLGS</sequence>
<evidence type="ECO:0000313" key="2">
    <source>
        <dbReference type="EMBL" id="KAK4464866.1"/>
    </source>
</evidence>
<gene>
    <name evidence="2" type="ORF">QBC42DRAFT_294710</name>
</gene>
<dbReference type="Proteomes" id="UP001321749">
    <property type="component" value="Unassembled WGS sequence"/>
</dbReference>
<organism evidence="2 3">
    <name type="scientific">Cladorrhinum samala</name>
    <dbReference type="NCBI Taxonomy" id="585594"/>
    <lineage>
        <taxon>Eukaryota</taxon>
        <taxon>Fungi</taxon>
        <taxon>Dikarya</taxon>
        <taxon>Ascomycota</taxon>
        <taxon>Pezizomycotina</taxon>
        <taxon>Sordariomycetes</taxon>
        <taxon>Sordariomycetidae</taxon>
        <taxon>Sordariales</taxon>
        <taxon>Podosporaceae</taxon>
        <taxon>Cladorrhinum</taxon>
    </lineage>
</organism>
<comment type="caution">
    <text evidence="2">The sequence shown here is derived from an EMBL/GenBank/DDBJ whole genome shotgun (WGS) entry which is preliminary data.</text>
</comment>
<evidence type="ECO:0000256" key="1">
    <source>
        <dbReference type="SAM" id="MobiDB-lite"/>
    </source>
</evidence>